<dbReference type="OrthoDB" id="10259843at2759"/>
<dbReference type="GO" id="GO:0051301">
    <property type="term" value="P:cell division"/>
    <property type="evidence" value="ECO:0007669"/>
    <property type="project" value="UniProtKB-KW"/>
</dbReference>
<evidence type="ECO:0000256" key="4">
    <source>
        <dbReference type="ARBA" id="ARBA00022786"/>
    </source>
</evidence>
<dbReference type="PANTHER" id="PTHR13260:SF0">
    <property type="entry name" value="ANAPHASE-PROMOTING COMPLEX SUBUNIT 4"/>
    <property type="match status" value="1"/>
</dbReference>
<accession>A0A165UAT2</accession>
<keyword evidence="4" id="KW-0833">Ubl conjugation pathway</keyword>
<keyword evidence="9" id="KW-1185">Reference proteome</keyword>
<dbReference type="Pfam" id="PF12896">
    <property type="entry name" value="ANAPC4"/>
    <property type="match status" value="1"/>
</dbReference>
<dbReference type="PANTHER" id="PTHR13260">
    <property type="entry name" value="ANAPHASE PROMOTING COMPLEX SUBUNIT 4 APC4"/>
    <property type="match status" value="1"/>
</dbReference>
<dbReference type="EMBL" id="KV429032">
    <property type="protein sequence ID" value="KZT74640.1"/>
    <property type="molecule type" value="Genomic_DNA"/>
</dbReference>
<evidence type="ECO:0000256" key="3">
    <source>
        <dbReference type="ARBA" id="ARBA00022776"/>
    </source>
</evidence>
<feature type="domain" description="Anaphase-promoting complex subunit 4-like WD40" evidence="6">
    <location>
        <begin position="24"/>
        <end position="110"/>
    </location>
</feature>
<keyword evidence="5" id="KW-0131">Cell cycle</keyword>
<dbReference type="InterPro" id="IPR024790">
    <property type="entry name" value="APC4_long_dom"/>
</dbReference>
<dbReference type="STRING" id="1314783.A0A165UAT2"/>
<protein>
    <recommendedName>
        <fullName evidence="1">Anaphase-promoting complex subunit 4</fullName>
    </recommendedName>
</protein>
<keyword evidence="2" id="KW-0132">Cell division</keyword>
<evidence type="ECO:0000256" key="2">
    <source>
        <dbReference type="ARBA" id="ARBA00022618"/>
    </source>
</evidence>
<keyword evidence="3" id="KW-0498">Mitosis</keyword>
<gene>
    <name evidence="8" type="ORF">DAEQUDRAFT_311</name>
</gene>
<sequence>MQANPFLSLAVVQLPSHARLLPSSWCPDKDLLAIVTRPRGKDRLSLYKMQGSKVWEVNFDVDGSTGDEEVVDIAWSPDCQTVAVAHKPPRVTLHSIQDGRQERAIPLASTSAAVGTAKAANPSGIWWFTQEKKESKSDIPDIFKRGFDITGSAHSILKGQPLLDPLLDDSQPLTATDLFAFKQKPTRGVGSTIPAVIASWPTLPTDLLAASIQSAKIGGQRPRPGEDLDEVDLTNMDSVLAVADDAGNLHCFLDGSYPLGIVAIGPDIASMSLAKDNDLFFAHPRFTEPTITALRPFVIRLPHLQRRALRDVARVSSSVRELVWYTMRVVKDMRSAWFGGEAQSGARELGPKWIRALETRMKDEFGQEEPYAMLDLTSLLATGCATDALADYLGSGEQMTERGMQKWEQSMIEALVMLRDYSEKRVAPACQRLHLLLEEAYGWSLLPQYQLCGINTAQVNACMDLAGRAVLLAGWLAATARRELVRFTEFMFWLRYETTRLNTSGEGHHHPPVPRHDILEVNDYLMSGLVVSPIDRWFMGPVPQFSPHDLGVPGDWVDMKSTALRARRVLKEPRLSAWQYNIKQKDLSHLDRNLDSLVQELAVRSHRIFLEAANATARSAVLLSSVIPSRLVDTTLLRAVESNSSALIRERTVLRSGQVS</sequence>
<name>A0A165UAT2_9APHY</name>
<dbReference type="GO" id="GO:0034399">
    <property type="term" value="C:nuclear periphery"/>
    <property type="evidence" value="ECO:0007669"/>
    <property type="project" value="TreeGrafter"/>
</dbReference>
<evidence type="ECO:0000259" key="6">
    <source>
        <dbReference type="Pfam" id="PF12894"/>
    </source>
</evidence>
<dbReference type="AlphaFoldDB" id="A0A165UAT2"/>
<dbReference type="GO" id="GO:0005680">
    <property type="term" value="C:anaphase-promoting complex"/>
    <property type="evidence" value="ECO:0007669"/>
    <property type="project" value="InterPro"/>
</dbReference>
<dbReference type="InterPro" id="IPR024977">
    <property type="entry name" value="Apc4-like_WD40_dom"/>
</dbReference>
<organism evidence="8 9">
    <name type="scientific">Daedalea quercina L-15889</name>
    <dbReference type="NCBI Taxonomy" id="1314783"/>
    <lineage>
        <taxon>Eukaryota</taxon>
        <taxon>Fungi</taxon>
        <taxon>Dikarya</taxon>
        <taxon>Basidiomycota</taxon>
        <taxon>Agaricomycotina</taxon>
        <taxon>Agaricomycetes</taxon>
        <taxon>Polyporales</taxon>
        <taxon>Fomitopsis</taxon>
    </lineage>
</organism>
<evidence type="ECO:0000259" key="7">
    <source>
        <dbReference type="Pfam" id="PF12896"/>
    </source>
</evidence>
<feature type="domain" description="Anaphase-promoting complex subunit 4 long" evidence="7">
    <location>
        <begin position="299"/>
        <end position="503"/>
    </location>
</feature>
<evidence type="ECO:0000313" key="8">
    <source>
        <dbReference type="EMBL" id="KZT74640.1"/>
    </source>
</evidence>
<proteinExistence type="predicted"/>
<dbReference type="GO" id="GO:0070979">
    <property type="term" value="P:protein K11-linked ubiquitination"/>
    <property type="evidence" value="ECO:0007669"/>
    <property type="project" value="TreeGrafter"/>
</dbReference>
<reference evidence="8 9" key="1">
    <citation type="journal article" date="2016" name="Mol. Biol. Evol.">
        <title>Comparative Genomics of Early-Diverging Mushroom-Forming Fungi Provides Insights into the Origins of Lignocellulose Decay Capabilities.</title>
        <authorList>
            <person name="Nagy L.G."/>
            <person name="Riley R."/>
            <person name="Tritt A."/>
            <person name="Adam C."/>
            <person name="Daum C."/>
            <person name="Floudas D."/>
            <person name="Sun H."/>
            <person name="Yadav J.S."/>
            <person name="Pangilinan J."/>
            <person name="Larsson K.H."/>
            <person name="Matsuura K."/>
            <person name="Barry K."/>
            <person name="Labutti K."/>
            <person name="Kuo R."/>
            <person name="Ohm R.A."/>
            <person name="Bhattacharya S.S."/>
            <person name="Shirouzu T."/>
            <person name="Yoshinaga Y."/>
            <person name="Martin F.M."/>
            <person name="Grigoriev I.V."/>
            <person name="Hibbett D.S."/>
        </authorList>
    </citation>
    <scope>NUCLEOTIDE SEQUENCE [LARGE SCALE GENOMIC DNA]</scope>
    <source>
        <strain evidence="8 9">L-15889</strain>
    </source>
</reference>
<dbReference type="SUPFAM" id="SSF69322">
    <property type="entry name" value="Tricorn protease domain 2"/>
    <property type="match status" value="1"/>
</dbReference>
<dbReference type="GO" id="GO:0031145">
    <property type="term" value="P:anaphase-promoting complex-dependent catabolic process"/>
    <property type="evidence" value="ECO:0007669"/>
    <property type="project" value="InterPro"/>
</dbReference>
<evidence type="ECO:0000256" key="5">
    <source>
        <dbReference type="ARBA" id="ARBA00023306"/>
    </source>
</evidence>
<dbReference type="Proteomes" id="UP000076727">
    <property type="component" value="Unassembled WGS sequence"/>
</dbReference>
<dbReference type="Pfam" id="PF12894">
    <property type="entry name" value="ANAPC4_WD40"/>
    <property type="match status" value="1"/>
</dbReference>
<dbReference type="InterPro" id="IPR024789">
    <property type="entry name" value="APC4"/>
</dbReference>
<evidence type="ECO:0000313" key="9">
    <source>
        <dbReference type="Proteomes" id="UP000076727"/>
    </source>
</evidence>
<evidence type="ECO:0000256" key="1">
    <source>
        <dbReference type="ARBA" id="ARBA00016067"/>
    </source>
</evidence>